<accession>A0ABV0ZV36</accession>
<organism evidence="1 2">
    <name type="scientific">Ameca splendens</name>
    <dbReference type="NCBI Taxonomy" id="208324"/>
    <lineage>
        <taxon>Eukaryota</taxon>
        <taxon>Metazoa</taxon>
        <taxon>Chordata</taxon>
        <taxon>Craniata</taxon>
        <taxon>Vertebrata</taxon>
        <taxon>Euteleostomi</taxon>
        <taxon>Actinopterygii</taxon>
        <taxon>Neopterygii</taxon>
        <taxon>Teleostei</taxon>
        <taxon>Neoteleostei</taxon>
        <taxon>Acanthomorphata</taxon>
        <taxon>Ovalentaria</taxon>
        <taxon>Atherinomorphae</taxon>
        <taxon>Cyprinodontiformes</taxon>
        <taxon>Goodeidae</taxon>
        <taxon>Ameca</taxon>
    </lineage>
</organism>
<proteinExistence type="predicted"/>
<reference evidence="1 2" key="1">
    <citation type="submission" date="2021-06" db="EMBL/GenBank/DDBJ databases">
        <authorList>
            <person name="Palmer J.M."/>
        </authorList>
    </citation>
    <scope>NUCLEOTIDE SEQUENCE [LARGE SCALE GENOMIC DNA]</scope>
    <source>
        <strain evidence="1 2">AS_MEX2019</strain>
        <tissue evidence="1">Muscle</tissue>
    </source>
</reference>
<feature type="non-terminal residue" evidence="1">
    <location>
        <position position="1"/>
    </location>
</feature>
<dbReference type="Proteomes" id="UP001469553">
    <property type="component" value="Unassembled WGS sequence"/>
</dbReference>
<gene>
    <name evidence="1" type="ORF">AMECASPLE_004398</name>
</gene>
<protein>
    <submittedName>
        <fullName evidence="1">Uncharacterized protein</fullName>
    </submittedName>
</protein>
<dbReference type="EMBL" id="JAHRIP010075422">
    <property type="protein sequence ID" value="MEQ2310015.1"/>
    <property type="molecule type" value="Genomic_DNA"/>
</dbReference>
<name>A0ABV0ZV36_9TELE</name>
<keyword evidence="2" id="KW-1185">Reference proteome</keyword>
<sequence>WRTFTKRLPKLCRGDLEPYINLSVTLDPGLKFNKQILLGLKDEEKTQFMP</sequence>
<evidence type="ECO:0000313" key="1">
    <source>
        <dbReference type="EMBL" id="MEQ2310015.1"/>
    </source>
</evidence>
<evidence type="ECO:0000313" key="2">
    <source>
        <dbReference type="Proteomes" id="UP001469553"/>
    </source>
</evidence>
<comment type="caution">
    <text evidence="1">The sequence shown here is derived from an EMBL/GenBank/DDBJ whole genome shotgun (WGS) entry which is preliminary data.</text>
</comment>